<evidence type="ECO:0000256" key="5">
    <source>
        <dbReference type="ARBA" id="ARBA00023136"/>
    </source>
</evidence>
<feature type="transmembrane region" description="Helical" evidence="7">
    <location>
        <begin position="194"/>
        <end position="218"/>
    </location>
</feature>
<dbReference type="SUPFAM" id="SSF103473">
    <property type="entry name" value="MFS general substrate transporter"/>
    <property type="match status" value="1"/>
</dbReference>
<dbReference type="PROSITE" id="PS50850">
    <property type="entry name" value="MFS"/>
    <property type="match status" value="1"/>
</dbReference>
<evidence type="ECO:0000256" key="2">
    <source>
        <dbReference type="ARBA" id="ARBA00022448"/>
    </source>
</evidence>
<dbReference type="GO" id="GO:0022857">
    <property type="term" value="F:transmembrane transporter activity"/>
    <property type="evidence" value="ECO:0007669"/>
    <property type="project" value="InterPro"/>
</dbReference>
<feature type="domain" description="Major facilitator superfamily (MFS) profile" evidence="8">
    <location>
        <begin position="68"/>
        <end position="309"/>
    </location>
</feature>
<feature type="transmembrane region" description="Helical" evidence="7">
    <location>
        <begin position="106"/>
        <end position="127"/>
    </location>
</feature>
<evidence type="ECO:0000256" key="1">
    <source>
        <dbReference type="ARBA" id="ARBA00004141"/>
    </source>
</evidence>
<dbReference type="GeneID" id="89975950"/>
<protein>
    <recommendedName>
        <fullName evidence="8">Major facilitator superfamily (MFS) profile domain-containing protein</fullName>
    </recommendedName>
</protein>
<keyword evidence="3 7" id="KW-0812">Transmembrane</keyword>
<dbReference type="AlphaFoldDB" id="A0AAV9NM44"/>
<dbReference type="RefSeq" id="XP_064710340.1">
    <property type="nucleotide sequence ID" value="XM_064851337.1"/>
</dbReference>
<keyword evidence="10" id="KW-1185">Reference proteome</keyword>
<dbReference type="Pfam" id="PF07690">
    <property type="entry name" value="MFS_1"/>
    <property type="match status" value="1"/>
</dbReference>
<feature type="transmembrane region" description="Helical" evidence="7">
    <location>
        <begin position="160"/>
        <end position="182"/>
    </location>
</feature>
<feature type="compositionally biased region" description="Polar residues" evidence="6">
    <location>
        <begin position="12"/>
        <end position="24"/>
    </location>
</feature>
<sequence length="309" mass="33871">MPSNRTHESSGQRKSQQPDMQQTTAVHLEESKAATQDINEEDLAAAHTFVEVNTTLASQIIRKTDMHLLPLCVVINIFNFIDRSNIGNARLLGMQHDLQLSGNKYNIAVMCIFISGSAVEIPANIICKKIGTKVWLPMIVFTFGLITTLMSLTHTAEGLYIARFFLGIPEGGVSPAIIWLLSQFYRRAEMGLRTSIYISAAASSGAFGGLLAIGLSKIPRWGLIHTWRNIYFFEGLVSIAIGIIAFRVIPNGPDDARFLSQEERQTALNRLQVDAAGTNEGGKTKWKHIKQALTSPHVLGSGLGLLLGK</sequence>
<dbReference type="FunFam" id="1.20.1250.20:FF:000018">
    <property type="entry name" value="MFS transporter permease"/>
    <property type="match status" value="1"/>
</dbReference>
<evidence type="ECO:0000256" key="4">
    <source>
        <dbReference type="ARBA" id="ARBA00022989"/>
    </source>
</evidence>
<proteinExistence type="predicted"/>
<dbReference type="InterPro" id="IPR011701">
    <property type="entry name" value="MFS"/>
</dbReference>
<evidence type="ECO:0000259" key="8">
    <source>
        <dbReference type="PROSITE" id="PS50850"/>
    </source>
</evidence>
<dbReference type="Proteomes" id="UP001358417">
    <property type="component" value="Unassembled WGS sequence"/>
</dbReference>
<evidence type="ECO:0000256" key="7">
    <source>
        <dbReference type="SAM" id="Phobius"/>
    </source>
</evidence>
<evidence type="ECO:0000313" key="10">
    <source>
        <dbReference type="Proteomes" id="UP001358417"/>
    </source>
</evidence>
<evidence type="ECO:0000256" key="6">
    <source>
        <dbReference type="SAM" id="MobiDB-lite"/>
    </source>
</evidence>
<comment type="caution">
    <text evidence="9">The sequence shown here is derived from an EMBL/GenBank/DDBJ whole genome shotgun (WGS) entry which is preliminary data.</text>
</comment>
<organism evidence="9 10">
    <name type="scientific">Exophiala bonariae</name>
    <dbReference type="NCBI Taxonomy" id="1690606"/>
    <lineage>
        <taxon>Eukaryota</taxon>
        <taxon>Fungi</taxon>
        <taxon>Dikarya</taxon>
        <taxon>Ascomycota</taxon>
        <taxon>Pezizomycotina</taxon>
        <taxon>Eurotiomycetes</taxon>
        <taxon>Chaetothyriomycetidae</taxon>
        <taxon>Chaetothyriales</taxon>
        <taxon>Herpotrichiellaceae</taxon>
        <taxon>Exophiala</taxon>
    </lineage>
</organism>
<dbReference type="EMBL" id="JAVRRD010000003">
    <property type="protein sequence ID" value="KAK5061243.1"/>
    <property type="molecule type" value="Genomic_DNA"/>
</dbReference>
<keyword evidence="4 7" id="KW-1133">Transmembrane helix</keyword>
<evidence type="ECO:0000256" key="3">
    <source>
        <dbReference type="ARBA" id="ARBA00022692"/>
    </source>
</evidence>
<name>A0AAV9NM44_9EURO</name>
<gene>
    <name evidence="9" type="ORF">LTR84_007785</name>
</gene>
<reference evidence="9 10" key="1">
    <citation type="submission" date="2023-08" db="EMBL/GenBank/DDBJ databases">
        <title>Black Yeasts Isolated from many extreme environments.</title>
        <authorList>
            <person name="Coleine C."/>
            <person name="Stajich J.E."/>
            <person name="Selbmann L."/>
        </authorList>
    </citation>
    <scope>NUCLEOTIDE SEQUENCE [LARGE SCALE GENOMIC DNA]</scope>
    <source>
        <strain evidence="9 10">CCFEE 5792</strain>
    </source>
</reference>
<feature type="transmembrane region" description="Helical" evidence="7">
    <location>
        <begin position="230"/>
        <end position="249"/>
    </location>
</feature>
<dbReference type="InterPro" id="IPR020846">
    <property type="entry name" value="MFS_dom"/>
</dbReference>
<accession>A0AAV9NM44</accession>
<keyword evidence="5 7" id="KW-0472">Membrane</keyword>
<dbReference type="GO" id="GO:0016020">
    <property type="term" value="C:membrane"/>
    <property type="evidence" value="ECO:0007669"/>
    <property type="project" value="UniProtKB-SubCell"/>
</dbReference>
<evidence type="ECO:0000313" key="9">
    <source>
        <dbReference type="EMBL" id="KAK5061243.1"/>
    </source>
</evidence>
<feature type="region of interest" description="Disordered" evidence="6">
    <location>
        <begin position="1"/>
        <end position="24"/>
    </location>
</feature>
<dbReference type="PANTHER" id="PTHR43791:SF53">
    <property type="entry name" value="MAJOR FACILITATOR SUPERFAMILY (MFS) PROFILE DOMAIN-CONTAINING PROTEIN"/>
    <property type="match status" value="1"/>
</dbReference>
<feature type="transmembrane region" description="Helical" evidence="7">
    <location>
        <begin position="134"/>
        <end position="154"/>
    </location>
</feature>
<dbReference type="Gene3D" id="1.20.1250.20">
    <property type="entry name" value="MFS general substrate transporter like domains"/>
    <property type="match status" value="1"/>
</dbReference>
<feature type="compositionally biased region" description="Basic and acidic residues" evidence="6">
    <location>
        <begin position="1"/>
        <end position="11"/>
    </location>
</feature>
<keyword evidence="2" id="KW-0813">Transport</keyword>
<dbReference type="PANTHER" id="PTHR43791">
    <property type="entry name" value="PERMEASE-RELATED"/>
    <property type="match status" value="1"/>
</dbReference>
<comment type="subcellular location">
    <subcellularLocation>
        <location evidence="1">Membrane</location>
        <topology evidence="1">Multi-pass membrane protein</topology>
    </subcellularLocation>
</comment>
<dbReference type="InterPro" id="IPR036259">
    <property type="entry name" value="MFS_trans_sf"/>
</dbReference>